<gene>
    <name evidence="1" type="ORF">B7P43_G17033</name>
</gene>
<evidence type="ECO:0000313" key="1">
    <source>
        <dbReference type="EMBL" id="PNF15469.1"/>
    </source>
</evidence>
<dbReference type="InParanoid" id="A0A2J7PGL3"/>
<sequence length="91" mass="10154">MQKSVVKTVLTTFCDAKGESVPENQTVNGKCHKDVIKRLVARVHCNRPEVGPGIFCTTMHHHIVQALSPNLWQKEEHHVIPSILLPCFSTG</sequence>
<reference evidence="1 2" key="1">
    <citation type="submission" date="2017-12" db="EMBL/GenBank/DDBJ databases">
        <title>Hemimetabolous genomes reveal molecular basis of termite eusociality.</title>
        <authorList>
            <person name="Harrison M.C."/>
            <person name="Jongepier E."/>
            <person name="Robertson H.M."/>
            <person name="Arning N."/>
            <person name="Bitard-Feildel T."/>
            <person name="Chao H."/>
            <person name="Childers C.P."/>
            <person name="Dinh H."/>
            <person name="Doddapaneni H."/>
            <person name="Dugan S."/>
            <person name="Gowin J."/>
            <person name="Greiner C."/>
            <person name="Han Y."/>
            <person name="Hu H."/>
            <person name="Hughes D.S.T."/>
            <person name="Huylmans A.-K."/>
            <person name="Kemena C."/>
            <person name="Kremer L.P.M."/>
            <person name="Lee S.L."/>
            <person name="Lopez-Ezquerra A."/>
            <person name="Mallet L."/>
            <person name="Monroy-Kuhn J.M."/>
            <person name="Moser A."/>
            <person name="Murali S.C."/>
            <person name="Muzny D.M."/>
            <person name="Otani S."/>
            <person name="Piulachs M.-D."/>
            <person name="Poelchau M."/>
            <person name="Qu J."/>
            <person name="Schaub F."/>
            <person name="Wada-Katsumata A."/>
            <person name="Worley K.C."/>
            <person name="Xie Q."/>
            <person name="Ylla G."/>
            <person name="Poulsen M."/>
            <person name="Gibbs R.A."/>
            <person name="Schal C."/>
            <person name="Richards S."/>
            <person name="Belles X."/>
            <person name="Korb J."/>
            <person name="Bornberg-Bauer E."/>
        </authorList>
    </citation>
    <scope>NUCLEOTIDE SEQUENCE [LARGE SCALE GENOMIC DNA]</scope>
    <source>
        <tissue evidence="1">Whole body</tissue>
    </source>
</reference>
<dbReference type="AlphaFoldDB" id="A0A2J7PGL3"/>
<dbReference type="EMBL" id="NEVH01025177">
    <property type="protein sequence ID" value="PNF15469.1"/>
    <property type="molecule type" value="Genomic_DNA"/>
</dbReference>
<proteinExistence type="predicted"/>
<accession>A0A2J7PGL3</accession>
<keyword evidence="2" id="KW-1185">Reference proteome</keyword>
<dbReference type="Proteomes" id="UP000235965">
    <property type="component" value="Unassembled WGS sequence"/>
</dbReference>
<name>A0A2J7PGL3_9NEOP</name>
<organism evidence="1 2">
    <name type="scientific">Cryptotermes secundus</name>
    <dbReference type="NCBI Taxonomy" id="105785"/>
    <lineage>
        <taxon>Eukaryota</taxon>
        <taxon>Metazoa</taxon>
        <taxon>Ecdysozoa</taxon>
        <taxon>Arthropoda</taxon>
        <taxon>Hexapoda</taxon>
        <taxon>Insecta</taxon>
        <taxon>Pterygota</taxon>
        <taxon>Neoptera</taxon>
        <taxon>Polyneoptera</taxon>
        <taxon>Dictyoptera</taxon>
        <taxon>Blattodea</taxon>
        <taxon>Blattoidea</taxon>
        <taxon>Termitoidae</taxon>
        <taxon>Kalotermitidae</taxon>
        <taxon>Cryptotermitinae</taxon>
        <taxon>Cryptotermes</taxon>
    </lineage>
</organism>
<evidence type="ECO:0000313" key="2">
    <source>
        <dbReference type="Proteomes" id="UP000235965"/>
    </source>
</evidence>
<comment type="caution">
    <text evidence="1">The sequence shown here is derived from an EMBL/GenBank/DDBJ whole genome shotgun (WGS) entry which is preliminary data.</text>
</comment>
<protein>
    <submittedName>
        <fullName evidence="1">Uncharacterized protein</fullName>
    </submittedName>
</protein>